<feature type="non-terminal residue" evidence="2">
    <location>
        <position position="86"/>
    </location>
</feature>
<name>A0AAD7CVG1_MYCRO</name>
<organism evidence="2 3">
    <name type="scientific">Mycena rosella</name>
    <name type="common">Pink bonnet</name>
    <name type="synonym">Agaricus rosellus</name>
    <dbReference type="NCBI Taxonomy" id="1033263"/>
    <lineage>
        <taxon>Eukaryota</taxon>
        <taxon>Fungi</taxon>
        <taxon>Dikarya</taxon>
        <taxon>Basidiomycota</taxon>
        <taxon>Agaricomycotina</taxon>
        <taxon>Agaricomycetes</taxon>
        <taxon>Agaricomycetidae</taxon>
        <taxon>Agaricales</taxon>
        <taxon>Marasmiineae</taxon>
        <taxon>Mycenaceae</taxon>
        <taxon>Mycena</taxon>
    </lineage>
</organism>
<evidence type="ECO:0000313" key="3">
    <source>
        <dbReference type="Proteomes" id="UP001221757"/>
    </source>
</evidence>
<evidence type="ECO:0000313" key="2">
    <source>
        <dbReference type="EMBL" id="KAJ7664795.1"/>
    </source>
</evidence>
<dbReference type="Proteomes" id="UP001221757">
    <property type="component" value="Unassembled WGS sequence"/>
</dbReference>
<comment type="caution">
    <text evidence="2">The sequence shown here is derived from an EMBL/GenBank/DDBJ whole genome shotgun (WGS) entry which is preliminary data.</text>
</comment>
<feature type="region of interest" description="Disordered" evidence="1">
    <location>
        <begin position="66"/>
        <end position="86"/>
    </location>
</feature>
<dbReference type="EMBL" id="JARKIE010000220">
    <property type="protein sequence ID" value="KAJ7664795.1"/>
    <property type="molecule type" value="Genomic_DNA"/>
</dbReference>
<accession>A0AAD7CVG1</accession>
<reference evidence="2" key="1">
    <citation type="submission" date="2023-03" db="EMBL/GenBank/DDBJ databases">
        <title>Massive genome expansion in bonnet fungi (Mycena s.s.) driven by repeated elements and novel gene families across ecological guilds.</title>
        <authorList>
            <consortium name="Lawrence Berkeley National Laboratory"/>
            <person name="Harder C.B."/>
            <person name="Miyauchi S."/>
            <person name="Viragh M."/>
            <person name="Kuo A."/>
            <person name="Thoen E."/>
            <person name="Andreopoulos B."/>
            <person name="Lu D."/>
            <person name="Skrede I."/>
            <person name="Drula E."/>
            <person name="Henrissat B."/>
            <person name="Morin E."/>
            <person name="Kohler A."/>
            <person name="Barry K."/>
            <person name="LaButti K."/>
            <person name="Morin E."/>
            <person name="Salamov A."/>
            <person name="Lipzen A."/>
            <person name="Mereny Z."/>
            <person name="Hegedus B."/>
            <person name="Baldrian P."/>
            <person name="Stursova M."/>
            <person name="Weitz H."/>
            <person name="Taylor A."/>
            <person name="Grigoriev I.V."/>
            <person name="Nagy L.G."/>
            <person name="Martin F."/>
            <person name="Kauserud H."/>
        </authorList>
    </citation>
    <scope>NUCLEOTIDE SEQUENCE</scope>
    <source>
        <strain evidence="2">CBHHK067</strain>
    </source>
</reference>
<proteinExistence type="predicted"/>
<protein>
    <submittedName>
        <fullName evidence="2">Uncharacterized protein</fullName>
    </submittedName>
</protein>
<gene>
    <name evidence="2" type="ORF">B0H17DRAFT_298176</name>
</gene>
<evidence type="ECO:0000256" key="1">
    <source>
        <dbReference type="SAM" id="MobiDB-lite"/>
    </source>
</evidence>
<dbReference type="AlphaFoldDB" id="A0AAD7CVG1"/>
<keyword evidence="3" id="KW-1185">Reference proteome</keyword>
<sequence>MRHLKDSRTTSFTLDNADEELQAMVLLMAFPDEGQCSVLKAPFEQSPDDLKVSKIEQAYANHQAFRTAHQEGDTSQINPLSGLAIT</sequence>